<dbReference type="EMBL" id="FWPT01000013">
    <property type="protein sequence ID" value="SMA50486.1"/>
    <property type="molecule type" value="Genomic_DNA"/>
</dbReference>
<gene>
    <name evidence="2" type="ORF">EHSB41UT_04297</name>
</gene>
<keyword evidence="1" id="KW-0812">Transmembrane</keyword>
<evidence type="ECO:0000313" key="2">
    <source>
        <dbReference type="EMBL" id="SMA50486.1"/>
    </source>
</evidence>
<keyword evidence="3" id="KW-1185">Reference proteome</keyword>
<keyword evidence="1" id="KW-1133">Transmembrane helix</keyword>
<evidence type="ECO:0000313" key="3">
    <source>
        <dbReference type="Proteomes" id="UP000196573"/>
    </source>
</evidence>
<keyword evidence="1" id="KW-0472">Membrane</keyword>
<dbReference type="Proteomes" id="UP000196573">
    <property type="component" value="Unassembled WGS sequence"/>
</dbReference>
<accession>A0A1X7AQB5</accession>
<reference evidence="2 3" key="1">
    <citation type="submission" date="2017-03" db="EMBL/GenBank/DDBJ databases">
        <authorList>
            <person name="Afonso C.L."/>
            <person name="Miller P.J."/>
            <person name="Scott M.A."/>
            <person name="Spackman E."/>
            <person name="Goraichik I."/>
            <person name="Dimitrov K.M."/>
            <person name="Suarez D.L."/>
            <person name="Swayne D.E."/>
        </authorList>
    </citation>
    <scope>NUCLEOTIDE SEQUENCE [LARGE SCALE GENOMIC DNA]</scope>
    <source>
        <strain evidence="2">SB41UT1</strain>
    </source>
</reference>
<protein>
    <submittedName>
        <fullName evidence="2">Uncharacterized protein</fullName>
    </submittedName>
</protein>
<evidence type="ECO:0000256" key="1">
    <source>
        <dbReference type="SAM" id="Phobius"/>
    </source>
</evidence>
<sequence>MEAGKISLKTLSTAGTGGCIGALVAGLPGAAAGGLTGLVVGAAWAYLTPASRLPDIPTEHLDRRSMHLSAAVDDEMIHHGD</sequence>
<organism evidence="2 3">
    <name type="scientific">Parendozoicomonas haliclonae</name>
    <dbReference type="NCBI Taxonomy" id="1960125"/>
    <lineage>
        <taxon>Bacteria</taxon>
        <taxon>Pseudomonadati</taxon>
        <taxon>Pseudomonadota</taxon>
        <taxon>Gammaproteobacteria</taxon>
        <taxon>Oceanospirillales</taxon>
        <taxon>Endozoicomonadaceae</taxon>
        <taxon>Parendozoicomonas</taxon>
    </lineage>
</organism>
<feature type="transmembrane region" description="Helical" evidence="1">
    <location>
        <begin position="20"/>
        <end position="47"/>
    </location>
</feature>
<proteinExistence type="predicted"/>
<dbReference type="RefSeq" id="WP_087112928.1">
    <property type="nucleotide sequence ID" value="NZ_CBCSCN010000016.1"/>
</dbReference>
<name>A0A1X7AQB5_9GAMM</name>
<dbReference type="AlphaFoldDB" id="A0A1X7AQB5"/>